<evidence type="ECO:0000256" key="3">
    <source>
        <dbReference type="ARBA" id="ARBA00022824"/>
    </source>
</evidence>
<dbReference type="Proteomes" id="UP001186944">
    <property type="component" value="Unassembled WGS sequence"/>
</dbReference>
<dbReference type="PANTHER" id="PTHR45799:SF2">
    <property type="entry name" value="RETICULON-LIKE PROTEIN"/>
    <property type="match status" value="1"/>
</dbReference>
<feature type="compositionally biased region" description="Basic and acidic residues" evidence="7">
    <location>
        <begin position="16"/>
        <end position="25"/>
    </location>
</feature>
<accession>A0AA88YAV7</accession>
<comment type="subcellular location">
    <subcellularLocation>
        <location evidence="1 6">Endoplasmic reticulum membrane</location>
        <topology evidence="1 6">Multi-pass membrane protein</topology>
    </subcellularLocation>
</comment>
<sequence>MEEPYKTPVPEGLEDTYEKVEKMPPEQDEEVTTSTSFTGEEAEEDRYDPSASPYGAAASGASDNLLNFDDDDNFQSSDRTPITESNDLLNMGSPAAPIASAPPLAPSQAESNNVADLLGEFGASAKTVSPSEPESSSFMPDIKPKPEKVEVSRPPADSWLKNVDPRDKTEAEESISEESDMGGIHSPYEDHTEIRETFTPAPIPSSIAEEPTPIALNTSILDLIYWRDIKKTGVVFGSMLFILLSLACFSVLSVLAYLSLALLTITLSFRVYKNVLQAVQKTGDAHPFRDYLDKDIEVTSDQANHVVKNVLSHVNATTRELRRLFLIEDLVDSLKVQIDNYVNLACVQVNNAVKQVQDKVPFLKKKEKKQ</sequence>
<feature type="region of interest" description="Disordered" evidence="7">
    <location>
        <begin position="1"/>
        <end position="188"/>
    </location>
</feature>
<dbReference type="Pfam" id="PF02453">
    <property type="entry name" value="Reticulon"/>
    <property type="match status" value="1"/>
</dbReference>
<comment type="caution">
    <text evidence="9">The sequence shown here is derived from an EMBL/GenBank/DDBJ whole genome shotgun (WGS) entry which is preliminary data.</text>
</comment>
<evidence type="ECO:0000256" key="2">
    <source>
        <dbReference type="ARBA" id="ARBA00022692"/>
    </source>
</evidence>
<keyword evidence="2 6" id="KW-0812">Transmembrane</keyword>
<comment type="caution">
    <text evidence="6">Lacks conserved residue(s) required for the propagation of feature annotation.</text>
</comment>
<reference evidence="9" key="1">
    <citation type="submission" date="2019-08" db="EMBL/GenBank/DDBJ databases">
        <title>The improved chromosome-level genome for the pearl oyster Pinctada fucata martensii using PacBio sequencing and Hi-C.</title>
        <authorList>
            <person name="Zheng Z."/>
        </authorList>
    </citation>
    <scope>NUCLEOTIDE SEQUENCE</scope>
    <source>
        <strain evidence="9">ZZ-2019</strain>
        <tissue evidence="9">Adductor muscle</tissue>
    </source>
</reference>
<evidence type="ECO:0000259" key="8">
    <source>
        <dbReference type="PROSITE" id="PS50845"/>
    </source>
</evidence>
<dbReference type="InterPro" id="IPR003388">
    <property type="entry name" value="Reticulon"/>
</dbReference>
<evidence type="ECO:0000256" key="6">
    <source>
        <dbReference type="RuleBase" id="RU363132"/>
    </source>
</evidence>
<evidence type="ECO:0000313" key="10">
    <source>
        <dbReference type="Proteomes" id="UP001186944"/>
    </source>
</evidence>
<dbReference type="Gene3D" id="1.20.5.2480">
    <property type="match status" value="1"/>
</dbReference>
<keyword evidence="3 6" id="KW-0256">Endoplasmic reticulum</keyword>
<name>A0AA88YAV7_PINIB</name>
<dbReference type="AlphaFoldDB" id="A0AA88YAV7"/>
<evidence type="ECO:0000256" key="7">
    <source>
        <dbReference type="SAM" id="MobiDB-lite"/>
    </source>
</evidence>
<evidence type="ECO:0000256" key="5">
    <source>
        <dbReference type="ARBA" id="ARBA00023136"/>
    </source>
</evidence>
<organism evidence="9 10">
    <name type="scientific">Pinctada imbricata</name>
    <name type="common">Atlantic pearl-oyster</name>
    <name type="synonym">Pinctada martensii</name>
    <dbReference type="NCBI Taxonomy" id="66713"/>
    <lineage>
        <taxon>Eukaryota</taxon>
        <taxon>Metazoa</taxon>
        <taxon>Spiralia</taxon>
        <taxon>Lophotrochozoa</taxon>
        <taxon>Mollusca</taxon>
        <taxon>Bivalvia</taxon>
        <taxon>Autobranchia</taxon>
        <taxon>Pteriomorphia</taxon>
        <taxon>Pterioida</taxon>
        <taxon>Pterioidea</taxon>
        <taxon>Pteriidae</taxon>
        <taxon>Pinctada</taxon>
    </lineage>
</organism>
<feature type="compositionally biased region" description="Polar residues" evidence="7">
    <location>
        <begin position="79"/>
        <end position="88"/>
    </location>
</feature>
<feature type="compositionally biased region" description="Low complexity" evidence="7">
    <location>
        <begin position="93"/>
        <end position="111"/>
    </location>
</feature>
<feature type="transmembrane region" description="Helical" evidence="6">
    <location>
        <begin position="239"/>
        <end position="263"/>
    </location>
</feature>
<dbReference type="EMBL" id="VSWD01000009">
    <property type="protein sequence ID" value="KAK3092895.1"/>
    <property type="molecule type" value="Genomic_DNA"/>
</dbReference>
<evidence type="ECO:0000256" key="1">
    <source>
        <dbReference type="ARBA" id="ARBA00004477"/>
    </source>
</evidence>
<keyword evidence="4 6" id="KW-1133">Transmembrane helix</keyword>
<keyword evidence="10" id="KW-1185">Reference proteome</keyword>
<evidence type="ECO:0000256" key="4">
    <source>
        <dbReference type="ARBA" id="ARBA00022989"/>
    </source>
</evidence>
<keyword evidence="5 6" id="KW-0472">Membrane</keyword>
<dbReference type="GO" id="GO:0030424">
    <property type="term" value="C:axon"/>
    <property type="evidence" value="ECO:0007669"/>
    <property type="project" value="TreeGrafter"/>
</dbReference>
<feature type="compositionally biased region" description="Basic and acidic residues" evidence="7">
    <location>
        <begin position="142"/>
        <end position="151"/>
    </location>
</feature>
<protein>
    <recommendedName>
        <fullName evidence="6">Reticulon-like protein</fullName>
    </recommendedName>
</protein>
<feature type="domain" description="Reticulon" evidence="8">
    <location>
        <begin position="220"/>
        <end position="342"/>
    </location>
</feature>
<dbReference type="PANTHER" id="PTHR45799">
    <property type="entry name" value="RETICULON-LIKE PROTEIN"/>
    <property type="match status" value="1"/>
</dbReference>
<dbReference type="InterPro" id="IPR046964">
    <property type="entry name" value="RTN1-4"/>
</dbReference>
<dbReference type="PROSITE" id="PS50845">
    <property type="entry name" value="RETICULON"/>
    <property type="match status" value="1"/>
</dbReference>
<dbReference type="GO" id="GO:0005789">
    <property type="term" value="C:endoplasmic reticulum membrane"/>
    <property type="evidence" value="ECO:0007669"/>
    <property type="project" value="UniProtKB-SubCell"/>
</dbReference>
<evidence type="ECO:0000313" key="9">
    <source>
        <dbReference type="EMBL" id="KAK3092895.1"/>
    </source>
</evidence>
<feature type="compositionally biased region" description="Low complexity" evidence="7">
    <location>
        <begin position="49"/>
        <end position="67"/>
    </location>
</feature>
<proteinExistence type="predicted"/>
<gene>
    <name evidence="9" type="ORF">FSP39_008549</name>
</gene>